<protein>
    <submittedName>
        <fullName evidence="3">Uncharacterized protein</fullName>
    </submittedName>
</protein>
<name>A0A5K7YLN2_9BACT</name>
<proteinExistence type="predicted"/>
<dbReference type="KEGG" id="dalk:DSCA_11640"/>
<dbReference type="AlphaFoldDB" id="A0A5K7YLN2"/>
<gene>
    <name evidence="3" type="ORF">DSCA_11640</name>
</gene>
<evidence type="ECO:0000313" key="4">
    <source>
        <dbReference type="Proteomes" id="UP000427906"/>
    </source>
</evidence>
<dbReference type="Proteomes" id="UP000427906">
    <property type="component" value="Chromosome"/>
</dbReference>
<evidence type="ECO:0000313" key="3">
    <source>
        <dbReference type="EMBL" id="BBO67234.1"/>
    </source>
</evidence>
<keyword evidence="4" id="KW-1185">Reference proteome</keyword>
<keyword evidence="1" id="KW-0175">Coiled coil</keyword>
<keyword evidence="2" id="KW-0812">Transmembrane</keyword>
<feature type="coiled-coil region" evidence="1">
    <location>
        <begin position="177"/>
        <end position="271"/>
    </location>
</feature>
<dbReference type="RefSeq" id="WP_155315519.1">
    <property type="nucleotide sequence ID" value="NZ_AP021874.1"/>
</dbReference>
<keyword evidence="2" id="KW-0472">Membrane</keyword>
<reference evidence="3 4" key="1">
    <citation type="submission" date="2019-11" db="EMBL/GenBank/DDBJ databases">
        <title>Comparative genomics of hydrocarbon-degrading Desulfosarcina strains.</title>
        <authorList>
            <person name="Watanabe M."/>
            <person name="Kojima H."/>
            <person name="Fukui M."/>
        </authorList>
    </citation>
    <scope>NUCLEOTIDE SEQUENCE [LARGE SCALE GENOMIC DNA]</scope>
    <source>
        <strain evidence="3 4">PL12</strain>
    </source>
</reference>
<evidence type="ECO:0000256" key="1">
    <source>
        <dbReference type="SAM" id="Coils"/>
    </source>
</evidence>
<feature type="transmembrane region" description="Helical" evidence="2">
    <location>
        <begin position="138"/>
        <end position="159"/>
    </location>
</feature>
<organism evidence="3 4">
    <name type="scientific">Desulfosarcina alkanivorans</name>
    <dbReference type="NCBI Taxonomy" id="571177"/>
    <lineage>
        <taxon>Bacteria</taxon>
        <taxon>Pseudomonadati</taxon>
        <taxon>Thermodesulfobacteriota</taxon>
        <taxon>Desulfobacteria</taxon>
        <taxon>Desulfobacterales</taxon>
        <taxon>Desulfosarcinaceae</taxon>
        <taxon>Desulfosarcina</taxon>
    </lineage>
</organism>
<dbReference type="EMBL" id="AP021874">
    <property type="protein sequence ID" value="BBO67234.1"/>
    <property type="molecule type" value="Genomic_DNA"/>
</dbReference>
<dbReference type="OrthoDB" id="5412656at2"/>
<keyword evidence="2" id="KW-1133">Transmembrane helix</keyword>
<accession>A0A5K7YLN2</accession>
<sequence length="382" mass="43921">MRHFPIKTLILCILLPPLVYVFSIQQIEQTMGARYDEELAAMYTGDTRYLFDGSVTLQDVIRENVDAFLATRKLPRWGGRVNVTVKTADGVYLYPDAYDGPGSGFSGVSSIDVARENFRMLNDGLIKTVDVTVEHNTLIANCILFACVAASLLVFFLSYRRGMLRIGEEERARQGIIDSLADERRQRLVQLERLESQRDLLSEKINSMKTELDHERQKATATEDEMMDELVALEEKISETLSQQDDQVQEINALRETIKQFERDHELKNRKSLKGVDVVKKRFGTLYKKTDFHDRAIEGFVALTEEMKIKAEEVVHQLNDDPAIVQIKRKVFGRKNRETVFEVIFAYKGRLYFRKLAGNRVEVLVIGTKLTQNKDLAFLDKR</sequence>
<evidence type="ECO:0000256" key="2">
    <source>
        <dbReference type="SAM" id="Phobius"/>
    </source>
</evidence>